<feature type="domain" description="Cupin type-2" evidence="1">
    <location>
        <begin position="19"/>
        <end position="81"/>
    </location>
</feature>
<organism evidence="2 3">
    <name type="scientific">Hydrogenobacter hydrogenophilus</name>
    <dbReference type="NCBI Taxonomy" id="35835"/>
    <lineage>
        <taxon>Bacteria</taxon>
        <taxon>Pseudomonadati</taxon>
        <taxon>Aquificota</taxon>
        <taxon>Aquificia</taxon>
        <taxon>Aquificales</taxon>
        <taxon>Aquificaceae</taxon>
        <taxon>Hydrogenobacter</taxon>
    </lineage>
</organism>
<keyword evidence="3" id="KW-1185">Reference proteome</keyword>
<reference evidence="3" key="1">
    <citation type="submission" date="2017-09" db="EMBL/GenBank/DDBJ databases">
        <authorList>
            <person name="Varghese N."/>
            <person name="Submissions S."/>
        </authorList>
    </citation>
    <scope>NUCLEOTIDE SEQUENCE [LARGE SCALE GENOMIC DNA]</scope>
    <source>
        <strain evidence="3">DSM 2913</strain>
    </source>
</reference>
<dbReference type="SUPFAM" id="SSF51182">
    <property type="entry name" value="RmlC-like cupins"/>
    <property type="match status" value="1"/>
</dbReference>
<accession>A0A285NSJ7</accession>
<dbReference type="RefSeq" id="WP_096600670.1">
    <property type="nucleotide sequence ID" value="NZ_OBEN01000001.1"/>
</dbReference>
<dbReference type="InterPro" id="IPR013096">
    <property type="entry name" value="Cupin_2"/>
</dbReference>
<proteinExistence type="predicted"/>
<protein>
    <submittedName>
        <fullName evidence="2">Cupin domain-containing protein</fullName>
    </submittedName>
</protein>
<dbReference type="Proteomes" id="UP000218627">
    <property type="component" value="Unassembled WGS sequence"/>
</dbReference>
<dbReference type="EMBL" id="OBEN01000001">
    <property type="protein sequence ID" value="SNZ12188.1"/>
    <property type="molecule type" value="Genomic_DNA"/>
</dbReference>
<gene>
    <name evidence="2" type="ORF">SAMN06265353_0472</name>
</gene>
<dbReference type="AlphaFoldDB" id="A0A285NSJ7"/>
<evidence type="ECO:0000259" key="1">
    <source>
        <dbReference type="Pfam" id="PF07883"/>
    </source>
</evidence>
<dbReference type="InterPro" id="IPR011051">
    <property type="entry name" value="RmlC_Cupin_sf"/>
</dbReference>
<dbReference type="InterPro" id="IPR014710">
    <property type="entry name" value="RmlC-like_jellyroll"/>
</dbReference>
<evidence type="ECO:0000313" key="2">
    <source>
        <dbReference type="EMBL" id="SNZ12188.1"/>
    </source>
</evidence>
<dbReference type="OrthoDB" id="9796642at2"/>
<name>A0A285NSJ7_9AQUI</name>
<dbReference type="Gene3D" id="2.60.120.10">
    <property type="entry name" value="Jelly Rolls"/>
    <property type="match status" value="1"/>
</dbReference>
<dbReference type="Pfam" id="PF07883">
    <property type="entry name" value="Cupin_2"/>
    <property type="match status" value="1"/>
</dbReference>
<evidence type="ECO:0000313" key="3">
    <source>
        <dbReference type="Proteomes" id="UP000218627"/>
    </source>
</evidence>
<sequence>MLQDAKRKLKELGYKNIYLWEDPPGTYYGWHTHQEDEVRLVLEGSIIIGTEKGVYHLKAGDMLEVPAGTRHWAKTEEGVKYLCGSRK</sequence>